<keyword evidence="2" id="KW-1185">Reference proteome</keyword>
<name>A0AAV5SGZ0_9BILA</name>
<protein>
    <submittedName>
        <fullName evidence="1">Uncharacterized protein</fullName>
    </submittedName>
</protein>
<evidence type="ECO:0000313" key="1">
    <source>
        <dbReference type="EMBL" id="GMS82576.1"/>
    </source>
</evidence>
<dbReference type="Proteomes" id="UP001432027">
    <property type="component" value="Unassembled WGS sequence"/>
</dbReference>
<proteinExistence type="predicted"/>
<organism evidence="1 2">
    <name type="scientific">Pristionchus entomophagus</name>
    <dbReference type="NCBI Taxonomy" id="358040"/>
    <lineage>
        <taxon>Eukaryota</taxon>
        <taxon>Metazoa</taxon>
        <taxon>Ecdysozoa</taxon>
        <taxon>Nematoda</taxon>
        <taxon>Chromadorea</taxon>
        <taxon>Rhabditida</taxon>
        <taxon>Rhabditina</taxon>
        <taxon>Diplogasteromorpha</taxon>
        <taxon>Diplogasteroidea</taxon>
        <taxon>Neodiplogasteridae</taxon>
        <taxon>Pristionchus</taxon>
    </lineage>
</organism>
<reference evidence="1" key="1">
    <citation type="submission" date="2023-10" db="EMBL/GenBank/DDBJ databases">
        <title>Genome assembly of Pristionchus species.</title>
        <authorList>
            <person name="Yoshida K."/>
            <person name="Sommer R.J."/>
        </authorList>
    </citation>
    <scope>NUCLEOTIDE SEQUENCE</scope>
    <source>
        <strain evidence="1">RS0144</strain>
    </source>
</reference>
<feature type="non-terminal residue" evidence="1">
    <location>
        <position position="135"/>
    </location>
</feature>
<comment type="caution">
    <text evidence="1">The sequence shown here is derived from an EMBL/GenBank/DDBJ whole genome shotgun (WGS) entry which is preliminary data.</text>
</comment>
<dbReference type="AlphaFoldDB" id="A0AAV5SGZ0"/>
<dbReference type="EMBL" id="BTSX01000002">
    <property type="protein sequence ID" value="GMS82576.1"/>
    <property type="molecule type" value="Genomic_DNA"/>
</dbReference>
<accession>A0AAV5SGZ0</accession>
<gene>
    <name evidence="1" type="ORF">PENTCL1PPCAC_4751</name>
</gene>
<sequence length="135" mass="14554">CLSYIHQFGHCALLGQMDSAPMCTLPSVEMVRKTKDADCPVNFPQKPIDAGYIRNPVTVNGAIVAINTTGTLQCGTVISVIDVTLPDNSHFLLGNTGANNITWDGKLGSWIFKADKKMMYLRAAQCIQPPSAELG</sequence>
<feature type="non-terminal residue" evidence="1">
    <location>
        <position position="1"/>
    </location>
</feature>
<evidence type="ECO:0000313" key="2">
    <source>
        <dbReference type="Proteomes" id="UP001432027"/>
    </source>
</evidence>